<sequence>MTLRFCQTDKEKSSKSFSDLLLSLAADGRWIFSFESSGQVGPMMDSTINSCFPFKALCIFSISLDDYFFHNQSMYL</sequence>
<comment type="caution">
    <text evidence="1">The sequence shown here is derived from an EMBL/GenBank/DDBJ whole genome shotgun (WGS) entry which is preliminary data.</text>
</comment>
<organism evidence="1 2">
    <name type="scientific">Faecalibacterium prausnitzii</name>
    <dbReference type="NCBI Taxonomy" id="853"/>
    <lineage>
        <taxon>Bacteria</taxon>
        <taxon>Bacillati</taxon>
        <taxon>Bacillota</taxon>
        <taxon>Clostridia</taxon>
        <taxon>Eubacteriales</taxon>
        <taxon>Oscillospiraceae</taxon>
        <taxon>Faecalibacterium</taxon>
    </lineage>
</organism>
<reference evidence="1 2" key="1">
    <citation type="submission" date="2018-08" db="EMBL/GenBank/DDBJ databases">
        <title>A genome reference for cultivated species of the human gut microbiota.</title>
        <authorList>
            <person name="Zou Y."/>
            <person name="Xue W."/>
            <person name="Luo G."/>
        </authorList>
    </citation>
    <scope>NUCLEOTIDE SEQUENCE [LARGE SCALE GENOMIC DNA]</scope>
    <source>
        <strain evidence="1 2">AF36-11AT</strain>
    </source>
</reference>
<accession>A0A3E2T0E0</accession>
<gene>
    <name evidence="1" type="ORF">DWZ89_13075</name>
</gene>
<name>A0A3E2T0E0_9FIRM</name>
<dbReference type="Proteomes" id="UP000261140">
    <property type="component" value="Unassembled WGS sequence"/>
</dbReference>
<evidence type="ECO:0000313" key="1">
    <source>
        <dbReference type="EMBL" id="RGB67831.1"/>
    </source>
</evidence>
<protein>
    <submittedName>
        <fullName evidence="1">Uncharacterized protein</fullName>
    </submittedName>
</protein>
<evidence type="ECO:0000313" key="2">
    <source>
        <dbReference type="Proteomes" id="UP000261140"/>
    </source>
</evidence>
<dbReference type="AlphaFoldDB" id="A0A3E2T0E0"/>
<dbReference type="EMBL" id="QVEQ01000019">
    <property type="protein sequence ID" value="RGB67831.1"/>
    <property type="molecule type" value="Genomic_DNA"/>
</dbReference>
<proteinExistence type="predicted"/>